<evidence type="ECO:0000313" key="2">
    <source>
        <dbReference type="EMBL" id="UNH30002.1"/>
    </source>
</evidence>
<feature type="compositionally biased region" description="Basic and acidic residues" evidence="1">
    <location>
        <begin position="58"/>
        <end position="67"/>
    </location>
</feature>
<sequence>MDHIPSKAAVERYLRDNDVDGDLSDDDIKSLLDQVAAVSIPKEVHQKNSETYGGRNNSKFEDGNGDVVSRKELDSRDLYQAAERNWDAIRPNLKEKLGYSEHELNDIIKEIHRLNRAKGWYK</sequence>
<gene>
    <name evidence="2" type="ORF">MNY72_11670</name>
</gene>
<evidence type="ECO:0000313" key="3">
    <source>
        <dbReference type="Proteomes" id="UP000829116"/>
    </source>
</evidence>
<proteinExistence type="predicted"/>
<accession>A0A9Q8V397</accession>
<feature type="region of interest" description="Disordered" evidence="1">
    <location>
        <begin position="47"/>
        <end position="67"/>
    </location>
</feature>
<protein>
    <submittedName>
        <fullName evidence="2">S-type Pyocin family protein</fullName>
    </submittedName>
</protein>
<dbReference type="EMBL" id="CP093245">
    <property type="protein sequence ID" value="UNH30002.1"/>
    <property type="molecule type" value="Genomic_DNA"/>
</dbReference>
<dbReference type="AlphaFoldDB" id="A0A9Q8V397"/>
<reference evidence="2" key="1">
    <citation type="submission" date="2022-03" db="EMBL/GenBank/DDBJ databases">
        <title>ESBL-producing Moellerella wisconsensis and Escherichia marmotae isolated from wild game meat.</title>
        <authorList>
            <person name="Biggel M."/>
        </authorList>
    </citation>
    <scope>NUCLEOTIDE SEQUENCE</scope>
    <source>
        <strain evidence="2">W51</strain>
    </source>
</reference>
<dbReference type="Proteomes" id="UP000829116">
    <property type="component" value="Chromosome"/>
</dbReference>
<organism evidence="2 3">
    <name type="scientific">Moellerella wisconsensis</name>
    <dbReference type="NCBI Taxonomy" id="158849"/>
    <lineage>
        <taxon>Bacteria</taxon>
        <taxon>Pseudomonadati</taxon>
        <taxon>Pseudomonadota</taxon>
        <taxon>Gammaproteobacteria</taxon>
        <taxon>Enterobacterales</taxon>
        <taxon>Morganellaceae</taxon>
        <taxon>Moellerella</taxon>
    </lineage>
</organism>
<evidence type="ECO:0000256" key="1">
    <source>
        <dbReference type="SAM" id="MobiDB-lite"/>
    </source>
</evidence>
<dbReference type="RefSeq" id="WP_241541875.1">
    <property type="nucleotide sequence ID" value="NZ_CAWQWN010000001.1"/>
</dbReference>
<name>A0A9Q8V397_9GAMM</name>